<proteinExistence type="predicted"/>
<dbReference type="STRING" id="1126212.K2RZK4"/>
<dbReference type="EMBL" id="AHHD01000293">
    <property type="protein sequence ID" value="EKG15624.1"/>
    <property type="molecule type" value="Genomic_DNA"/>
</dbReference>
<comment type="caution">
    <text evidence="2">The sequence shown here is derived from an EMBL/GenBank/DDBJ whole genome shotgun (WGS) entry which is preliminary data.</text>
</comment>
<evidence type="ECO:0000256" key="1">
    <source>
        <dbReference type="SAM" id="MobiDB-lite"/>
    </source>
</evidence>
<feature type="compositionally biased region" description="Polar residues" evidence="1">
    <location>
        <begin position="1"/>
        <end position="14"/>
    </location>
</feature>
<organism evidence="2 3">
    <name type="scientific">Macrophomina phaseolina (strain MS6)</name>
    <name type="common">Charcoal rot fungus</name>
    <dbReference type="NCBI Taxonomy" id="1126212"/>
    <lineage>
        <taxon>Eukaryota</taxon>
        <taxon>Fungi</taxon>
        <taxon>Dikarya</taxon>
        <taxon>Ascomycota</taxon>
        <taxon>Pezizomycotina</taxon>
        <taxon>Dothideomycetes</taxon>
        <taxon>Dothideomycetes incertae sedis</taxon>
        <taxon>Botryosphaeriales</taxon>
        <taxon>Botryosphaeriaceae</taxon>
        <taxon>Macrophomina</taxon>
    </lineage>
</organism>
<evidence type="ECO:0000313" key="3">
    <source>
        <dbReference type="Proteomes" id="UP000007129"/>
    </source>
</evidence>
<name>K2RZK4_MACPH</name>
<reference evidence="2 3" key="1">
    <citation type="journal article" date="2012" name="BMC Genomics">
        <title>Tools to kill: Genome of one of the most destructive plant pathogenic fungi Macrophomina phaseolina.</title>
        <authorList>
            <person name="Islam M.S."/>
            <person name="Haque M.S."/>
            <person name="Islam M.M."/>
            <person name="Emdad E.M."/>
            <person name="Halim A."/>
            <person name="Hossen Q.M.M."/>
            <person name="Hossain M.Z."/>
            <person name="Ahmed B."/>
            <person name="Rahim S."/>
            <person name="Rahman M.S."/>
            <person name="Alam M.M."/>
            <person name="Hou S."/>
            <person name="Wan X."/>
            <person name="Saito J.A."/>
            <person name="Alam M."/>
        </authorList>
    </citation>
    <scope>NUCLEOTIDE SEQUENCE [LARGE SCALE GENOMIC DNA]</scope>
    <source>
        <strain evidence="2 3">MS6</strain>
    </source>
</reference>
<dbReference type="Proteomes" id="UP000007129">
    <property type="component" value="Unassembled WGS sequence"/>
</dbReference>
<evidence type="ECO:0000313" key="2">
    <source>
        <dbReference type="EMBL" id="EKG15624.1"/>
    </source>
</evidence>
<feature type="region of interest" description="Disordered" evidence="1">
    <location>
        <begin position="1"/>
        <end position="39"/>
    </location>
</feature>
<gene>
    <name evidence="2" type="ORF">MPH_07059</name>
</gene>
<accession>K2RZK4</accession>
<dbReference type="AlphaFoldDB" id="K2RZK4"/>
<sequence>MEAFSGGSQPTEPLTNHPRTEMFNGYASPGPSLSTVDSPSAASGGMRFLYEELETVSLRLLCSGRTVVSADIEQSSYWHGAAIREPAHTGLKLPYRDVFAGPRAPTIPPQSFTDLEVQQLIELWFAHHPLAFILSKSLLLHSYRNGTQDFELLALVLADASDFLGREDINTSQAMFEAARARVLERPAISLSAMQALVLLGWHDFCLYQPRQGYIYLELARMIAAQRLNVSSQASPTAHHINGADIGDVEIDLTQRIYWFTTSFILWLSLHQSSPDLDILSALDVAPLPPNDPSFSAVYALDEGVGNIASLVAQKTAIRELWSLAHLTSTILPLFKLHLGGTTQSSPHKQSTPYWSPPLAPQALDHPIPSGQTARALLCAAFTRLPVQLDHSNPAQTFTHSALHLLAITSAFPSPQQQKQTDDRIVRAVPVAEVLRSIQAFLAATKTLARQAALQDLLDHDIRTAPLWLESQQRAKLFLSRQDDPHALSLESMKKKSNPTYRGKKSLGLVIYNEMKIIRKSTSRKGTIDRRSKSPMLLRPNASVNTHEAEKCFVPK</sequence>
<dbReference type="VEuPathDB" id="FungiDB:MPH_07059"/>
<dbReference type="CDD" id="cd12148">
    <property type="entry name" value="fungal_TF_MHR"/>
    <property type="match status" value="1"/>
</dbReference>
<dbReference type="InParanoid" id="K2RZK4"/>
<protein>
    <submittedName>
        <fullName evidence="2">Uncharacterized protein</fullName>
    </submittedName>
</protein>
<dbReference type="eggNOG" id="ENOG502QVBS">
    <property type="taxonomic scope" value="Eukaryota"/>
</dbReference>
<dbReference type="OrthoDB" id="3945485at2759"/>
<dbReference type="HOGENOM" id="CLU_490071_0_0_1"/>